<evidence type="ECO:0000313" key="3">
    <source>
        <dbReference type="Proteomes" id="UP000245771"/>
    </source>
</evidence>
<proteinExistence type="predicted"/>
<dbReference type="GeneID" id="37023400"/>
<feature type="region of interest" description="Disordered" evidence="1">
    <location>
        <begin position="196"/>
        <end position="255"/>
    </location>
</feature>
<dbReference type="AlphaFoldDB" id="A0A316VJ27"/>
<dbReference type="OrthoDB" id="3362250at2759"/>
<gene>
    <name evidence="2" type="ORF">FA14DRAFT_187696</name>
</gene>
<keyword evidence="3" id="KW-1185">Reference proteome</keyword>
<evidence type="ECO:0000256" key="1">
    <source>
        <dbReference type="SAM" id="MobiDB-lite"/>
    </source>
</evidence>
<sequence length="409" mass="45062">MTVPSIVTDDGEGTRHIITNERNTAVYQFSIETASESLTDLDLHIVPINSTKEHVQTTATASPHTPAKWIRKRILTENDEIVDQVIDVEKRRICWTSHRPTRGWYQYLRSPMLPPNVRIPLQPPKGIVKSVVGSTPLSLTISTRLQLSQLDQLHHRIDCPDMDQKGGESGSTSNADFTTVNLSGNHSTHALNATTQSSAIRSTGVENSSTSQSGHARRRSTGNSISHSGKRSVSNPSSTPVVPEEEASEDLSQSSIMVEEQDPDQFETMDGCQSEVRPCTFVLTDELAAVMQTPAKVQTSSSPGWARWAWSMLPDMVRPALRLDGSKSFSIVWVNAPSTSTRASQAVEVLRFEDQSGLLSWKGQRIGRLLIQKHAVQALNLDLGLWIALALAYLEFLEERDGYHASSDG</sequence>
<organism evidence="2 3">
    <name type="scientific">Meira miltonrushii</name>
    <dbReference type="NCBI Taxonomy" id="1280837"/>
    <lineage>
        <taxon>Eukaryota</taxon>
        <taxon>Fungi</taxon>
        <taxon>Dikarya</taxon>
        <taxon>Basidiomycota</taxon>
        <taxon>Ustilaginomycotina</taxon>
        <taxon>Exobasidiomycetes</taxon>
        <taxon>Exobasidiales</taxon>
        <taxon>Brachybasidiaceae</taxon>
        <taxon>Meira</taxon>
    </lineage>
</organism>
<feature type="region of interest" description="Disordered" evidence="1">
    <location>
        <begin position="158"/>
        <end position="183"/>
    </location>
</feature>
<evidence type="ECO:0000313" key="2">
    <source>
        <dbReference type="EMBL" id="PWN37612.1"/>
    </source>
</evidence>
<feature type="compositionally biased region" description="Polar residues" evidence="1">
    <location>
        <begin position="170"/>
        <end position="183"/>
    </location>
</feature>
<feature type="compositionally biased region" description="Low complexity" evidence="1">
    <location>
        <begin position="232"/>
        <end position="242"/>
    </location>
</feature>
<feature type="compositionally biased region" description="Polar residues" evidence="1">
    <location>
        <begin position="196"/>
        <end position="214"/>
    </location>
</feature>
<dbReference type="EMBL" id="KZ819602">
    <property type="protein sequence ID" value="PWN37612.1"/>
    <property type="molecule type" value="Genomic_DNA"/>
</dbReference>
<dbReference type="STRING" id="1280837.A0A316VJ27"/>
<accession>A0A316VJ27</accession>
<reference evidence="2 3" key="1">
    <citation type="journal article" date="2018" name="Mol. Biol. Evol.">
        <title>Broad Genomic Sampling Reveals a Smut Pathogenic Ancestry of the Fungal Clade Ustilaginomycotina.</title>
        <authorList>
            <person name="Kijpornyongpan T."/>
            <person name="Mondo S.J."/>
            <person name="Barry K."/>
            <person name="Sandor L."/>
            <person name="Lee J."/>
            <person name="Lipzen A."/>
            <person name="Pangilinan J."/>
            <person name="LaButti K."/>
            <person name="Hainaut M."/>
            <person name="Henrissat B."/>
            <person name="Grigoriev I.V."/>
            <person name="Spatafora J.W."/>
            <person name="Aime M.C."/>
        </authorList>
    </citation>
    <scope>NUCLEOTIDE SEQUENCE [LARGE SCALE GENOMIC DNA]</scope>
    <source>
        <strain evidence="2 3">MCA 3882</strain>
    </source>
</reference>
<protein>
    <submittedName>
        <fullName evidence="2">Uncharacterized protein</fullName>
    </submittedName>
</protein>
<dbReference type="InParanoid" id="A0A316VJ27"/>
<dbReference type="Proteomes" id="UP000245771">
    <property type="component" value="Unassembled WGS sequence"/>
</dbReference>
<name>A0A316VJ27_9BASI</name>
<dbReference type="RefSeq" id="XP_025357914.1">
    <property type="nucleotide sequence ID" value="XM_025501619.1"/>
</dbReference>